<keyword evidence="1" id="KW-0472">Membrane</keyword>
<keyword evidence="1" id="KW-0812">Transmembrane</keyword>
<gene>
    <name evidence="2" type="ORF">HMPREF1162_0543</name>
</gene>
<proteinExistence type="predicted"/>
<feature type="transmembrane region" description="Helical" evidence="1">
    <location>
        <begin position="115"/>
        <end position="135"/>
    </location>
</feature>
<evidence type="ECO:0000313" key="3">
    <source>
        <dbReference type="Proteomes" id="UP000007832"/>
    </source>
</evidence>
<keyword evidence="1" id="KW-1133">Transmembrane helix</keyword>
<reference evidence="2 3" key="1">
    <citation type="submission" date="2011-07" db="EMBL/GenBank/DDBJ databases">
        <title>Genome Sequence of Propionibacterium acnes SK182B-JCVI.</title>
        <authorList>
            <person name="Durkin A.S."/>
            <person name="Madupu R."/>
            <person name="Hostetler J."/>
            <person name="Radune D."/>
            <person name="Torralba M."/>
            <person name="Methe B."/>
            <person name="Sutton G."/>
            <person name="Strausberg R.L."/>
            <person name="Nelson K.E."/>
        </authorList>
    </citation>
    <scope>NUCLEOTIDE SEQUENCE [LARGE SCALE GENOMIC DNA]</scope>
    <source>
        <strain evidence="2 3">SK182B-JCVI</strain>
    </source>
</reference>
<dbReference type="STRING" id="1574624.GCA_001642025_00287"/>
<protein>
    <submittedName>
        <fullName evidence="2">Uncharacterized protein</fullName>
    </submittedName>
</protein>
<comment type="caution">
    <text evidence="2">The sequence shown here is derived from an EMBL/GenBank/DDBJ whole genome shotgun (WGS) entry which is preliminary data.</text>
</comment>
<feature type="transmembrane region" description="Helical" evidence="1">
    <location>
        <begin position="141"/>
        <end position="162"/>
    </location>
</feature>
<organism evidence="2 3">
    <name type="scientific">[Propionibacterium] namnetense SK182B-JCVI</name>
    <dbReference type="NCBI Taxonomy" id="1051006"/>
    <lineage>
        <taxon>Bacteria</taxon>
        <taxon>Bacillati</taxon>
        <taxon>Actinomycetota</taxon>
        <taxon>Actinomycetes</taxon>
        <taxon>Propionibacteriales</taxon>
        <taxon>Propionibacteriaceae</taxon>
        <taxon>Cutibacterium</taxon>
    </lineage>
</organism>
<dbReference type="AlphaFoldDB" id="F9NU13"/>
<accession>F9NU13</accession>
<feature type="transmembrane region" description="Helical" evidence="1">
    <location>
        <begin position="183"/>
        <end position="202"/>
    </location>
</feature>
<dbReference type="Proteomes" id="UP000007832">
    <property type="component" value="Unassembled WGS sequence"/>
</dbReference>
<evidence type="ECO:0000313" key="2">
    <source>
        <dbReference type="EMBL" id="EGR97509.1"/>
    </source>
</evidence>
<evidence type="ECO:0000256" key="1">
    <source>
        <dbReference type="SAM" id="Phobius"/>
    </source>
</evidence>
<dbReference type="PATRIC" id="fig|1051006.4.peg.658"/>
<sequence>MRLSSDLRHDCGRHWGVMTGSDEMSTYSQDLVVINGMMRGDQRIVGNREFSEDERWLYRIEPGSDAPRLTRTLPRITMPLAPVRRNWPTTSRACAVQDHRAAVPQPHARHRWPRLYEVAAGACASACATGVVGGLGIGGTMVGAAVTSLVIALSGALFTRWFSRTHRSVSGVRQRRGMWARMVAVALVVSVLTVVVGVLWLAPSVGEEAGSWVHRSTGSLEQWKESAQRAWPYLRAAWNAFR</sequence>
<dbReference type="EMBL" id="AFUN01000007">
    <property type="protein sequence ID" value="EGR97509.1"/>
    <property type="molecule type" value="Genomic_DNA"/>
</dbReference>
<name>F9NU13_9ACTN</name>